<feature type="domain" description="Integrase catalytic" evidence="1">
    <location>
        <begin position="1"/>
        <end position="71"/>
    </location>
</feature>
<gene>
    <name evidence="2" type="ORF">KP509_30G044100</name>
</gene>
<dbReference type="Gene3D" id="3.30.420.10">
    <property type="entry name" value="Ribonuclease H-like superfamily/Ribonuclease H"/>
    <property type="match status" value="1"/>
</dbReference>
<dbReference type="PANTHER" id="PTHR48475:SF1">
    <property type="entry name" value="RNASE H TYPE-1 DOMAIN-CONTAINING PROTEIN"/>
    <property type="match status" value="1"/>
</dbReference>
<dbReference type="SUPFAM" id="SSF53098">
    <property type="entry name" value="Ribonuclease H-like"/>
    <property type="match status" value="1"/>
</dbReference>
<proteinExistence type="predicted"/>
<dbReference type="PROSITE" id="PS50994">
    <property type="entry name" value="INTEGRASE"/>
    <property type="match status" value="1"/>
</dbReference>
<sequence>NIRHRYSTTYYPQCNGLVEKTNGSLCKIISKHVKKHPKESKEHLNIDLWAYHTSYKASLGVTPLHLVYGKEALLPIEVEIPSLHVMLKESTESEEDVIQKSLTDLQHLSMKKELPVEHYINHAEKRREEFNKQLE</sequence>
<feature type="non-terminal residue" evidence="2">
    <location>
        <position position="1"/>
    </location>
</feature>
<comment type="caution">
    <text evidence="2">The sequence shown here is derived from an EMBL/GenBank/DDBJ whole genome shotgun (WGS) entry which is preliminary data.</text>
</comment>
<accession>A0A8T2R3I6</accession>
<dbReference type="InterPro" id="IPR012337">
    <property type="entry name" value="RNaseH-like_sf"/>
</dbReference>
<name>A0A8T2R3I6_CERRI</name>
<evidence type="ECO:0000313" key="2">
    <source>
        <dbReference type="EMBL" id="KAH7290354.1"/>
    </source>
</evidence>
<dbReference type="InterPro" id="IPR001584">
    <property type="entry name" value="Integrase_cat-core"/>
</dbReference>
<reference evidence="2" key="1">
    <citation type="submission" date="2021-08" db="EMBL/GenBank/DDBJ databases">
        <title>WGS assembly of Ceratopteris richardii.</title>
        <authorList>
            <person name="Marchant D.B."/>
            <person name="Chen G."/>
            <person name="Jenkins J."/>
            <person name="Shu S."/>
            <person name="Leebens-Mack J."/>
            <person name="Grimwood J."/>
            <person name="Schmutz J."/>
            <person name="Soltis P."/>
            <person name="Soltis D."/>
            <person name="Chen Z.-H."/>
        </authorList>
    </citation>
    <scope>NUCLEOTIDE SEQUENCE</scope>
    <source>
        <strain evidence="2">Whitten #5841</strain>
        <tissue evidence="2">Leaf</tissue>
    </source>
</reference>
<protein>
    <recommendedName>
        <fullName evidence="1">Integrase catalytic domain-containing protein</fullName>
    </recommendedName>
</protein>
<organism evidence="2 3">
    <name type="scientific">Ceratopteris richardii</name>
    <name type="common">Triangle waterfern</name>
    <dbReference type="NCBI Taxonomy" id="49495"/>
    <lineage>
        <taxon>Eukaryota</taxon>
        <taxon>Viridiplantae</taxon>
        <taxon>Streptophyta</taxon>
        <taxon>Embryophyta</taxon>
        <taxon>Tracheophyta</taxon>
        <taxon>Polypodiopsida</taxon>
        <taxon>Polypodiidae</taxon>
        <taxon>Polypodiales</taxon>
        <taxon>Pteridineae</taxon>
        <taxon>Pteridaceae</taxon>
        <taxon>Parkerioideae</taxon>
        <taxon>Ceratopteris</taxon>
    </lineage>
</organism>
<evidence type="ECO:0000313" key="3">
    <source>
        <dbReference type="Proteomes" id="UP000825935"/>
    </source>
</evidence>
<dbReference type="OrthoDB" id="5596291at2759"/>
<dbReference type="GO" id="GO:0003676">
    <property type="term" value="F:nucleic acid binding"/>
    <property type="evidence" value="ECO:0007669"/>
    <property type="project" value="InterPro"/>
</dbReference>
<dbReference type="GO" id="GO:0015074">
    <property type="term" value="P:DNA integration"/>
    <property type="evidence" value="ECO:0007669"/>
    <property type="project" value="InterPro"/>
</dbReference>
<keyword evidence="3" id="KW-1185">Reference proteome</keyword>
<dbReference type="InterPro" id="IPR036397">
    <property type="entry name" value="RNaseH_sf"/>
</dbReference>
<dbReference type="EMBL" id="CM035435">
    <property type="protein sequence ID" value="KAH7290354.1"/>
    <property type="molecule type" value="Genomic_DNA"/>
</dbReference>
<feature type="non-terminal residue" evidence="2">
    <location>
        <position position="135"/>
    </location>
</feature>
<dbReference type="OMA" id="CQANARY"/>
<evidence type="ECO:0000259" key="1">
    <source>
        <dbReference type="PROSITE" id="PS50994"/>
    </source>
</evidence>
<dbReference type="Proteomes" id="UP000825935">
    <property type="component" value="Chromosome 30"/>
</dbReference>
<dbReference type="PANTHER" id="PTHR48475">
    <property type="entry name" value="RIBONUCLEASE H"/>
    <property type="match status" value="1"/>
</dbReference>
<dbReference type="AlphaFoldDB" id="A0A8T2R3I6"/>